<dbReference type="InterPro" id="IPR031982">
    <property type="entry name" value="PilE-like"/>
</dbReference>
<organism evidence="3 4">
    <name type="scientific">Pseudoalteromonas qingdaonensis</name>
    <dbReference type="NCBI Taxonomy" id="3131913"/>
    <lineage>
        <taxon>Bacteria</taxon>
        <taxon>Pseudomonadati</taxon>
        <taxon>Pseudomonadota</taxon>
        <taxon>Gammaproteobacteria</taxon>
        <taxon>Alteromonadales</taxon>
        <taxon>Pseudoalteromonadaceae</taxon>
        <taxon>Pseudoalteromonas</taxon>
    </lineage>
</organism>
<keyword evidence="1" id="KW-0488">Methylation</keyword>
<protein>
    <submittedName>
        <fullName evidence="3">Type IV pilin protein</fullName>
    </submittedName>
</protein>
<dbReference type="InterPro" id="IPR045584">
    <property type="entry name" value="Pilin-like"/>
</dbReference>
<dbReference type="Proteomes" id="UP001447008">
    <property type="component" value="Unassembled WGS sequence"/>
</dbReference>
<evidence type="ECO:0000256" key="2">
    <source>
        <dbReference type="SAM" id="Phobius"/>
    </source>
</evidence>
<dbReference type="PRINTS" id="PR00813">
    <property type="entry name" value="BCTERIALGSPG"/>
</dbReference>
<dbReference type="SUPFAM" id="SSF54523">
    <property type="entry name" value="Pili subunits"/>
    <property type="match status" value="1"/>
</dbReference>
<evidence type="ECO:0000313" key="3">
    <source>
        <dbReference type="EMBL" id="MEM0515949.1"/>
    </source>
</evidence>
<reference evidence="3 4" key="1">
    <citation type="submission" date="2024-03" db="EMBL/GenBank/DDBJ databases">
        <title>Pseudoalteromonas qingdaonensis sp. nov., isolated from the intestines of marine benthic organisms.</title>
        <authorList>
            <person name="Lin X."/>
            <person name="Fang S."/>
            <person name="Hu X."/>
        </authorList>
    </citation>
    <scope>NUCLEOTIDE SEQUENCE [LARGE SCALE GENOMIC DNA]</scope>
    <source>
        <strain evidence="3 4">YIC-827</strain>
    </source>
</reference>
<accession>A0ABU9MXF9</accession>
<name>A0ABU9MXF9_9GAMM</name>
<sequence length="134" mass="14308">MERGNGFTLIELMITVAIVGILAAIAYPSYQSFVISSARSEAMSAVLDAASKQEQYFADNREYTTDISKLGLNTKTESGLYALSATVDGQTFEITATPDGGVALKDTKCTKFTISEVGVKGSDGTADVDTCWKR</sequence>
<evidence type="ECO:0000313" key="4">
    <source>
        <dbReference type="Proteomes" id="UP001447008"/>
    </source>
</evidence>
<evidence type="ECO:0000256" key="1">
    <source>
        <dbReference type="ARBA" id="ARBA00022481"/>
    </source>
</evidence>
<keyword evidence="2" id="KW-1133">Transmembrane helix</keyword>
<dbReference type="NCBIfam" id="TIGR02532">
    <property type="entry name" value="IV_pilin_GFxxxE"/>
    <property type="match status" value="1"/>
</dbReference>
<dbReference type="Pfam" id="PF07963">
    <property type="entry name" value="N_methyl"/>
    <property type="match status" value="1"/>
</dbReference>
<dbReference type="Gene3D" id="3.30.700.10">
    <property type="entry name" value="Glycoprotein, Type 4 Pilin"/>
    <property type="match status" value="1"/>
</dbReference>
<gene>
    <name evidence="3" type="ORF">WCN91_11080</name>
</gene>
<keyword evidence="2" id="KW-0812">Transmembrane</keyword>
<dbReference type="PANTHER" id="PTHR30093:SF47">
    <property type="entry name" value="TYPE IV PILUS NON-CORE MINOR PILIN PILE"/>
    <property type="match status" value="1"/>
</dbReference>
<dbReference type="InterPro" id="IPR000983">
    <property type="entry name" value="Bac_GSPG_pilin"/>
</dbReference>
<keyword evidence="2" id="KW-0472">Membrane</keyword>
<comment type="caution">
    <text evidence="3">The sequence shown here is derived from an EMBL/GenBank/DDBJ whole genome shotgun (WGS) entry which is preliminary data.</text>
</comment>
<proteinExistence type="predicted"/>
<keyword evidence="4" id="KW-1185">Reference proteome</keyword>
<feature type="transmembrane region" description="Helical" evidence="2">
    <location>
        <begin position="12"/>
        <end position="30"/>
    </location>
</feature>
<dbReference type="Pfam" id="PF16732">
    <property type="entry name" value="ComP_DUS"/>
    <property type="match status" value="1"/>
</dbReference>
<dbReference type="InterPro" id="IPR012902">
    <property type="entry name" value="N_methyl_site"/>
</dbReference>
<dbReference type="RefSeq" id="WP_342679045.1">
    <property type="nucleotide sequence ID" value="NZ_JBCGCU010000012.1"/>
</dbReference>
<dbReference type="EMBL" id="JBCGCU010000012">
    <property type="protein sequence ID" value="MEM0515949.1"/>
    <property type="molecule type" value="Genomic_DNA"/>
</dbReference>
<dbReference type="PANTHER" id="PTHR30093">
    <property type="entry name" value="GENERAL SECRETION PATHWAY PROTEIN G"/>
    <property type="match status" value="1"/>
</dbReference>